<dbReference type="Pfam" id="PF00583">
    <property type="entry name" value="Acetyltransf_1"/>
    <property type="match status" value="1"/>
</dbReference>
<dbReference type="InterPro" id="IPR000182">
    <property type="entry name" value="GNAT_dom"/>
</dbReference>
<evidence type="ECO:0000313" key="2">
    <source>
        <dbReference type="EMBL" id="RLL10800.1"/>
    </source>
</evidence>
<sequence length="214" mass="25140">MKTDRLYRVEKEDAPKLNQLLTECFAKDPLYLQLIPQKDKRQKLLPELFSCDLDELFENCEVYADSADLNGIIVVSDETEPYNPLKYYAIELYYALKTGAYLIRDDHSLRTFWNFLKGKDYLNSVWTDDIGSDRRMHVVYFAVRPSMRGRGVATRLMRAVQDYADENDLLVSLETHNEKNVKMYEHYGFRLFEVVQKHFSLKQFCMVRPGHAAA</sequence>
<dbReference type="SUPFAM" id="SSF55729">
    <property type="entry name" value="Acyl-CoA N-acyltransferases (Nat)"/>
    <property type="match status" value="1"/>
</dbReference>
<dbReference type="RefSeq" id="WP_121586871.1">
    <property type="nucleotide sequence ID" value="NZ_RCHT01000012.1"/>
</dbReference>
<gene>
    <name evidence="2" type="ORF">D4A47_07870</name>
</gene>
<proteinExistence type="predicted"/>
<dbReference type="Gene3D" id="3.40.630.30">
    <property type="match status" value="1"/>
</dbReference>
<name>A0A498CMC8_9FIRM</name>
<reference evidence="2 3" key="1">
    <citation type="submission" date="2018-10" db="EMBL/GenBank/DDBJ databases">
        <title>Anaerotruncus faecis sp. nov., isolated from human feces.</title>
        <authorList>
            <person name="Wang Y.-J."/>
        </authorList>
    </citation>
    <scope>NUCLEOTIDE SEQUENCE [LARGE SCALE GENOMIC DNA]</scope>
    <source>
        <strain evidence="2 3">22A2-44</strain>
    </source>
</reference>
<dbReference type="EMBL" id="RCHT01000012">
    <property type="protein sequence ID" value="RLL10800.1"/>
    <property type="molecule type" value="Genomic_DNA"/>
</dbReference>
<dbReference type="InterPro" id="IPR016181">
    <property type="entry name" value="Acyl_CoA_acyltransferase"/>
</dbReference>
<organism evidence="2 3">
    <name type="scientific">Anaerotruncus massiliensis</name>
    <name type="common">ex Liu et al. 2021</name>
    <dbReference type="NCBI Taxonomy" id="2321404"/>
    <lineage>
        <taxon>Bacteria</taxon>
        <taxon>Bacillati</taxon>
        <taxon>Bacillota</taxon>
        <taxon>Clostridia</taxon>
        <taxon>Eubacteriales</taxon>
        <taxon>Oscillospiraceae</taxon>
        <taxon>Anaerotruncus</taxon>
    </lineage>
</organism>
<dbReference type="CDD" id="cd04301">
    <property type="entry name" value="NAT_SF"/>
    <property type="match status" value="1"/>
</dbReference>
<feature type="domain" description="N-acetyltransferase" evidence="1">
    <location>
        <begin position="51"/>
        <end position="211"/>
    </location>
</feature>
<dbReference type="PANTHER" id="PTHR42791:SF1">
    <property type="entry name" value="N-ACETYLTRANSFERASE DOMAIN-CONTAINING PROTEIN"/>
    <property type="match status" value="1"/>
</dbReference>
<dbReference type="GO" id="GO:0016747">
    <property type="term" value="F:acyltransferase activity, transferring groups other than amino-acyl groups"/>
    <property type="evidence" value="ECO:0007669"/>
    <property type="project" value="InterPro"/>
</dbReference>
<keyword evidence="3" id="KW-1185">Reference proteome</keyword>
<dbReference type="Proteomes" id="UP000276301">
    <property type="component" value="Unassembled WGS sequence"/>
</dbReference>
<dbReference type="PANTHER" id="PTHR42791">
    <property type="entry name" value="GNAT FAMILY ACETYLTRANSFERASE"/>
    <property type="match status" value="1"/>
</dbReference>
<dbReference type="AlphaFoldDB" id="A0A498CMC8"/>
<comment type="caution">
    <text evidence="2">The sequence shown here is derived from an EMBL/GenBank/DDBJ whole genome shotgun (WGS) entry which is preliminary data.</text>
</comment>
<keyword evidence="2" id="KW-0808">Transferase</keyword>
<dbReference type="PROSITE" id="PS51186">
    <property type="entry name" value="GNAT"/>
    <property type="match status" value="1"/>
</dbReference>
<protein>
    <submittedName>
        <fullName evidence="2">GNAT family N-acetyltransferase</fullName>
    </submittedName>
</protein>
<evidence type="ECO:0000259" key="1">
    <source>
        <dbReference type="PROSITE" id="PS51186"/>
    </source>
</evidence>
<accession>A0A498CMC8</accession>
<evidence type="ECO:0000313" key="3">
    <source>
        <dbReference type="Proteomes" id="UP000276301"/>
    </source>
</evidence>
<dbReference type="InterPro" id="IPR052523">
    <property type="entry name" value="Trichothecene_AcTrans"/>
</dbReference>